<organism evidence="2 3">
    <name type="scientific">Krasilnikovia cinnamomea</name>
    <dbReference type="NCBI Taxonomy" id="349313"/>
    <lineage>
        <taxon>Bacteria</taxon>
        <taxon>Bacillati</taxon>
        <taxon>Actinomycetota</taxon>
        <taxon>Actinomycetes</taxon>
        <taxon>Micromonosporales</taxon>
        <taxon>Micromonosporaceae</taxon>
        <taxon>Krasilnikovia</taxon>
    </lineage>
</organism>
<protein>
    <submittedName>
        <fullName evidence="2">TadE-like protein</fullName>
    </submittedName>
</protein>
<dbReference type="EMBL" id="SHKY01000001">
    <property type="protein sequence ID" value="RZU54125.1"/>
    <property type="molecule type" value="Genomic_DNA"/>
</dbReference>
<feature type="domain" description="TadE-like" evidence="1">
    <location>
        <begin position="1"/>
        <end position="37"/>
    </location>
</feature>
<dbReference type="Pfam" id="PF07811">
    <property type="entry name" value="TadE"/>
    <property type="match status" value="1"/>
</dbReference>
<evidence type="ECO:0000313" key="2">
    <source>
        <dbReference type="EMBL" id="RZU54125.1"/>
    </source>
</evidence>
<accession>A0A4Q7ZU78</accession>
<evidence type="ECO:0000313" key="3">
    <source>
        <dbReference type="Proteomes" id="UP000292564"/>
    </source>
</evidence>
<dbReference type="AlphaFoldDB" id="A0A4Q7ZU78"/>
<dbReference type="OrthoDB" id="5190946at2"/>
<name>A0A4Q7ZU78_9ACTN</name>
<dbReference type="InterPro" id="IPR012495">
    <property type="entry name" value="TadE-like_dom"/>
</dbReference>
<keyword evidence="3" id="KW-1185">Reference proteome</keyword>
<comment type="caution">
    <text evidence="2">The sequence shown here is derived from an EMBL/GenBank/DDBJ whole genome shotgun (WGS) entry which is preliminary data.</text>
</comment>
<gene>
    <name evidence="2" type="ORF">EV385_6064</name>
</gene>
<reference evidence="2 3" key="1">
    <citation type="submission" date="2019-02" db="EMBL/GenBank/DDBJ databases">
        <title>Sequencing the genomes of 1000 actinobacteria strains.</title>
        <authorList>
            <person name="Klenk H.-P."/>
        </authorList>
    </citation>
    <scope>NUCLEOTIDE SEQUENCE [LARGE SCALE GENOMIC DNA]</scope>
    <source>
        <strain evidence="2 3">DSM 45162</strain>
    </source>
</reference>
<sequence length="115" mass="11852">MAIVLPLLLLLLFGIIDFGRALNAQITLTEAAREGARATAMGLDGRARVTSAAGQVNVSSVQVTLCGTDLTRDAVVQVSTAFRPVTPVGSLMTLFGGRSDGSFTITARGVMPCVG</sequence>
<dbReference type="Proteomes" id="UP000292564">
    <property type="component" value="Unassembled WGS sequence"/>
</dbReference>
<evidence type="ECO:0000259" key="1">
    <source>
        <dbReference type="Pfam" id="PF07811"/>
    </source>
</evidence>
<proteinExistence type="predicted"/>